<evidence type="ECO:0000313" key="1">
    <source>
        <dbReference type="EMBL" id="VAX39225.1"/>
    </source>
</evidence>
<sequence>MMAISWSSVKRASASLFEIVGRSKYKIDESVVF</sequence>
<organism evidence="1">
    <name type="scientific">hydrothermal vent metagenome</name>
    <dbReference type="NCBI Taxonomy" id="652676"/>
    <lineage>
        <taxon>unclassified sequences</taxon>
        <taxon>metagenomes</taxon>
        <taxon>ecological metagenomes</taxon>
    </lineage>
</organism>
<dbReference type="EMBL" id="UOGL01000314">
    <property type="protein sequence ID" value="VAX39225.1"/>
    <property type="molecule type" value="Genomic_DNA"/>
</dbReference>
<gene>
    <name evidence="1" type="ORF">MNBD_PLANCTO02-1429</name>
</gene>
<dbReference type="AlphaFoldDB" id="A0A3B1E1T4"/>
<protein>
    <submittedName>
        <fullName evidence="1">Uncharacterized protein</fullName>
    </submittedName>
</protein>
<name>A0A3B1E1T4_9ZZZZ</name>
<reference evidence="1" key="1">
    <citation type="submission" date="2018-06" db="EMBL/GenBank/DDBJ databases">
        <authorList>
            <person name="Zhirakovskaya E."/>
        </authorList>
    </citation>
    <scope>NUCLEOTIDE SEQUENCE</scope>
</reference>
<proteinExistence type="predicted"/>
<accession>A0A3B1E1T4</accession>